<dbReference type="InParanoid" id="C5KNH5"/>
<dbReference type="OrthoDB" id="2279155at2759"/>
<protein>
    <submittedName>
        <fullName evidence="3">Tropomyosin, putative</fullName>
    </submittedName>
</protein>
<name>C5KNH5_PERM5</name>
<dbReference type="PANTHER" id="PTHR18870">
    <property type="entry name" value="PROTEIN TAG-278-RELATED"/>
    <property type="match status" value="1"/>
</dbReference>
<accession>C5KNH5</accession>
<feature type="coiled-coil region" evidence="2">
    <location>
        <begin position="29"/>
        <end position="160"/>
    </location>
</feature>
<evidence type="ECO:0000313" key="4">
    <source>
        <dbReference type="Proteomes" id="UP000007800"/>
    </source>
</evidence>
<keyword evidence="1 2" id="KW-0175">Coiled coil</keyword>
<sequence>MRDHVVAIITAHHQEQKQARHEAAVRCLKAEHQTEAKTLRDEMQKARRTLESRVEEAQESKKKKEDELNRKLDEAKHALLEQDRKINIQGQEITEKNLALDHLSSRLAHETAILRKQLEREVEEHRQKMQLASERQRGEIRALTNEHKQVIEDRDKLAQQVEEGYTEKIIGLDNRIGELIRMYENRPSRDEDVIKIDHLEKELRQMNHAYEDLKERMKVYKLELINREQNYNKPIKGFASYSGLSWWKCCPTEAGKEIRQRPPQDAWQKGGNHRCLRLRL</sequence>
<dbReference type="AlphaFoldDB" id="C5KNH5"/>
<organism evidence="4">
    <name type="scientific">Perkinsus marinus (strain ATCC 50983 / TXsc)</name>
    <dbReference type="NCBI Taxonomy" id="423536"/>
    <lineage>
        <taxon>Eukaryota</taxon>
        <taxon>Sar</taxon>
        <taxon>Alveolata</taxon>
        <taxon>Perkinsozoa</taxon>
        <taxon>Perkinsea</taxon>
        <taxon>Perkinsida</taxon>
        <taxon>Perkinsidae</taxon>
        <taxon>Perkinsus</taxon>
    </lineage>
</organism>
<dbReference type="EMBL" id="GG674604">
    <property type="protein sequence ID" value="EER13990.1"/>
    <property type="molecule type" value="Genomic_DNA"/>
</dbReference>
<gene>
    <name evidence="3" type="ORF">Pmar_PMAR022522</name>
</gene>
<proteinExistence type="predicted"/>
<keyword evidence="4" id="KW-1185">Reference proteome</keyword>
<feature type="coiled-coil region" evidence="2">
    <location>
        <begin position="196"/>
        <end position="230"/>
    </location>
</feature>
<evidence type="ECO:0000256" key="2">
    <source>
        <dbReference type="SAM" id="Coils"/>
    </source>
</evidence>
<dbReference type="PANTHER" id="PTHR18870:SF9">
    <property type="entry name" value="PROTEIN TAG-278-RELATED"/>
    <property type="match status" value="1"/>
</dbReference>
<dbReference type="GeneID" id="9059782"/>
<evidence type="ECO:0000313" key="3">
    <source>
        <dbReference type="EMBL" id="EER13990.1"/>
    </source>
</evidence>
<dbReference type="Proteomes" id="UP000007800">
    <property type="component" value="Unassembled WGS sequence"/>
</dbReference>
<reference evidence="3 4" key="1">
    <citation type="submission" date="2008-07" db="EMBL/GenBank/DDBJ databases">
        <authorList>
            <person name="El-Sayed N."/>
            <person name="Caler E."/>
            <person name="Inman J."/>
            <person name="Amedeo P."/>
            <person name="Hass B."/>
            <person name="Wortman J."/>
        </authorList>
    </citation>
    <scope>NUCLEOTIDE SEQUENCE [LARGE SCALE GENOMIC DNA]</scope>
    <source>
        <strain evidence="4">ATCC 50983 / TXsc</strain>
    </source>
</reference>
<evidence type="ECO:0000256" key="1">
    <source>
        <dbReference type="ARBA" id="ARBA00023054"/>
    </source>
</evidence>
<dbReference type="RefSeq" id="XP_002782195.1">
    <property type="nucleotide sequence ID" value="XM_002782149.1"/>
</dbReference>